<dbReference type="InterPro" id="IPR010979">
    <property type="entry name" value="Ribosomal_uS13-like_H2TH"/>
</dbReference>
<feature type="compositionally biased region" description="Acidic residues" evidence="10">
    <location>
        <begin position="307"/>
        <end position="317"/>
    </location>
</feature>
<sequence>MPELAEVERGRRLLEDAILHKRIVAVSVEEDPRVFVDDSASILAKALPTRTVLAVKRRGKNIYLRLDGHGPTLAFHLGMTGSVAIKDGEFHYRRPRYIKRISASWPPWRWKILLQLGDGTEVCTIDTSRFGRIRAVDAEDAVSVPPLSLLARDAWSDLPSAEDFRADLTCRTAPIKTVLLDQNAVVAGLGNYNVDEVLFHARIHPRQPAYTLDMEQTIALRSAIELVAAKVMDIDADTKKLPKTWLYKHRYGRKNGVGQAFTMEDGTSTQVTHDRINGRITAITSVQVLGDYSNIPLPARRKKTVVDPEDQETDSLEDSNLQDTPNVLDDGHDFAEPTRKRRKVVKASRPAQIVVADAAPESTPLRRSQRQVKKVARNQMTR</sequence>
<dbReference type="GO" id="GO:0005634">
    <property type="term" value="C:nucleus"/>
    <property type="evidence" value="ECO:0007669"/>
    <property type="project" value="TreeGrafter"/>
</dbReference>
<dbReference type="GO" id="GO:0003684">
    <property type="term" value="F:damaged DNA binding"/>
    <property type="evidence" value="ECO:0007669"/>
    <property type="project" value="InterPro"/>
</dbReference>
<keyword evidence="5" id="KW-0238">DNA-binding</keyword>
<dbReference type="GO" id="GO:0006284">
    <property type="term" value="P:base-excision repair"/>
    <property type="evidence" value="ECO:0007669"/>
    <property type="project" value="InterPro"/>
</dbReference>
<dbReference type="Gene3D" id="3.20.190.10">
    <property type="entry name" value="MutM-like, N-terminal"/>
    <property type="match status" value="1"/>
</dbReference>
<dbReference type="SUPFAM" id="SSF46946">
    <property type="entry name" value="S13-like H2TH domain"/>
    <property type="match status" value="1"/>
</dbReference>
<dbReference type="PROSITE" id="PS51068">
    <property type="entry name" value="FPG_CAT"/>
    <property type="match status" value="1"/>
</dbReference>
<dbReference type="Pfam" id="PF06831">
    <property type="entry name" value="H2TH"/>
    <property type="match status" value="1"/>
</dbReference>
<gene>
    <name evidence="12" type="ORF">AB675_1612</name>
</gene>
<dbReference type="Proteomes" id="UP000038010">
    <property type="component" value="Unassembled WGS sequence"/>
</dbReference>
<dbReference type="OrthoDB" id="444592at2759"/>
<evidence type="ECO:0000256" key="6">
    <source>
        <dbReference type="ARBA" id="ARBA00023204"/>
    </source>
</evidence>
<keyword evidence="4" id="KW-0378">Hydrolase</keyword>
<comment type="catalytic activity">
    <reaction evidence="1">
        <text>Hydrolysis of DNA containing ring-opened 7-methylguanine residues, releasing 2,6-diamino-4-hydroxy-5-(N-methyl)formamidopyrimidine.</text>
        <dbReference type="EC" id="3.2.2.23"/>
    </reaction>
</comment>
<dbReference type="GeneID" id="28733395"/>
<evidence type="ECO:0000313" key="13">
    <source>
        <dbReference type="Proteomes" id="UP000038010"/>
    </source>
</evidence>
<protein>
    <submittedName>
        <fullName evidence="12">Formamidopyrimidine-DNA glycosylase</fullName>
    </submittedName>
</protein>
<accession>A0A0N1GYU1</accession>
<dbReference type="Pfam" id="PF01149">
    <property type="entry name" value="Fapy_DNA_glyco"/>
    <property type="match status" value="1"/>
</dbReference>
<organism evidence="12 13">
    <name type="scientific">Cyphellophora attinorum</name>
    <dbReference type="NCBI Taxonomy" id="1664694"/>
    <lineage>
        <taxon>Eukaryota</taxon>
        <taxon>Fungi</taxon>
        <taxon>Dikarya</taxon>
        <taxon>Ascomycota</taxon>
        <taxon>Pezizomycotina</taxon>
        <taxon>Eurotiomycetes</taxon>
        <taxon>Chaetothyriomycetidae</taxon>
        <taxon>Chaetothyriales</taxon>
        <taxon>Cyphellophoraceae</taxon>
        <taxon>Cyphellophora</taxon>
    </lineage>
</organism>
<dbReference type="GO" id="GO:0016829">
    <property type="term" value="F:lyase activity"/>
    <property type="evidence" value="ECO:0007669"/>
    <property type="project" value="UniProtKB-KW"/>
</dbReference>
<dbReference type="SMART" id="SM00898">
    <property type="entry name" value="Fapy_DNA_glyco"/>
    <property type="match status" value="1"/>
</dbReference>
<dbReference type="GO" id="GO:0008270">
    <property type="term" value="F:zinc ion binding"/>
    <property type="evidence" value="ECO:0007669"/>
    <property type="project" value="InterPro"/>
</dbReference>
<keyword evidence="6" id="KW-0234">DNA repair</keyword>
<proteinExistence type="inferred from homology"/>
<evidence type="ECO:0000256" key="7">
    <source>
        <dbReference type="ARBA" id="ARBA00023239"/>
    </source>
</evidence>
<evidence type="ECO:0000256" key="2">
    <source>
        <dbReference type="ARBA" id="ARBA00009409"/>
    </source>
</evidence>
<dbReference type="PANTHER" id="PTHR22993">
    <property type="entry name" value="FORMAMIDOPYRIMIDINE-DNA GLYCOSYLASE"/>
    <property type="match status" value="1"/>
</dbReference>
<dbReference type="AlphaFoldDB" id="A0A0N1GYU1"/>
<feature type="domain" description="Formamidopyrimidine-DNA glycosylase catalytic" evidence="11">
    <location>
        <begin position="2"/>
        <end position="131"/>
    </location>
</feature>
<name>A0A0N1GYU1_9EURO</name>
<comment type="caution">
    <text evidence="12">The sequence shown here is derived from an EMBL/GenBank/DDBJ whole genome shotgun (WGS) entry which is preliminary data.</text>
</comment>
<dbReference type="InterPro" id="IPR012319">
    <property type="entry name" value="FPG_cat"/>
</dbReference>
<dbReference type="VEuPathDB" id="FungiDB:AB675_1612"/>
<feature type="compositionally biased region" description="Basic and acidic residues" evidence="10">
    <location>
        <begin position="329"/>
        <end position="338"/>
    </location>
</feature>
<evidence type="ECO:0000256" key="3">
    <source>
        <dbReference type="ARBA" id="ARBA00022763"/>
    </source>
</evidence>
<keyword evidence="13" id="KW-1185">Reference proteome</keyword>
<keyword evidence="9" id="KW-0326">Glycosidase</keyword>
<evidence type="ECO:0000256" key="5">
    <source>
        <dbReference type="ARBA" id="ARBA00023125"/>
    </source>
</evidence>
<evidence type="ECO:0000256" key="1">
    <source>
        <dbReference type="ARBA" id="ARBA00001668"/>
    </source>
</evidence>
<dbReference type="SUPFAM" id="SSF81624">
    <property type="entry name" value="N-terminal domain of MutM-like DNA repair proteins"/>
    <property type="match status" value="1"/>
</dbReference>
<keyword evidence="8" id="KW-0511">Multifunctional enzyme</keyword>
<keyword evidence="3" id="KW-0227">DNA damage</keyword>
<reference evidence="12 13" key="1">
    <citation type="submission" date="2015-06" db="EMBL/GenBank/DDBJ databases">
        <title>Draft genome of the ant-associated black yeast Phialophora attae CBS 131958.</title>
        <authorList>
            <person name="Moreno L.F."/>
            <person name="Stielow B.J."/>
            <person name="de Hoog S."/>
            <person name="Vicente V.A."/>
            <person name="Weiss V.A."/>
            <person name="de Vries M."/>
            <person name="Cruz L.M."/>
            <person name="Souza E.M."/>
        </authorList>
    </citation>
    <scope>NUCLEOTIDE SEQUENCE [LARGE SCALE GENOMIC DNA]</scope>
    <source>
        <strain evidence="12 13">CBS 131958</strain>
    </source>
</reference>
<dbReference type="PANTHER" id="PTHR22993:SF9">
    <property type="entry name" value="FORMAMIDOPYRIMIDINE-DNA GLYCOSYLASE"/>
    <property type="match status" value="1"/>
</dbReference>
<dbReference type="GO" id="GO:0003906">
    <property type="term" value="F:DNA-(apurinic or apyrimidinic site) endonuclease activity"/>
    <property type="evidence" value="ECO:0007669"/>
    <property type="project" value="InterPro"/>
</dbReference>
<dbReference type="STRING" id="1664694.A0A0N1GYU1"/>
<feature type="compositionally biased region" description="Basic residues" evidence="10">
    <location>
        <begin position="367"/>
        <end position="376"/>
    </location>
</feature>
<dbReference type="SMART" id="SM01232">
    <property type="entry name" value="H2TH"/>
    <property type="match status" value="1"/>
</dbReference>
<dbReference type="InterPro" id="IPR035937">
    <property type="entry name" value="FPG_N"/>
</dbReference>
<feature type="region of interest" description="Disordered" evidence="10">
    <location>
        <begin position="300"/>
        <end position="382"/>
    </location>
</feature>
<dbReference type="RefSeq" id="XP_017996027.1">
    <property type="nucleotide sequence ID" value="XM_018141515.1"/>
</dbReference>
<evidence type="ECO:0000256" key="10">
    <source>
        <dbReference type="SAM" id="MobiDB-lite"/>
    </source>
</evidence>
<comment type="similarity">
    <text evidence="2">Belongs to the FPG family.</text>
</comment>
<evidence type="ECO:0000256" key="9">
    <source>
        <dbReference type="ARBA" id="ARBA00023295"/>
    </source>
</evidence>
<dbReference type="EMBL" id="LFJN01000034">
    <property type="protein sequence ID" value="KPI36064.1"/>
    <property type="molecule type" value="Genomic_DNA"/>
</dbReference>
<evidence type="ECO:0000313" key="12">
    <source>
        <dbReference type="EMBL" id="KPI36064.1"/>
    </source>
</evidence>
<dbReference type="GO" id="GO:0008534">
    <property type="term" value="F:oxidized purine nucleobase lesion DNA N-glycosylase activity"/>
    <property type="evidence" value="ECO:0007669"/>
    <property type="project" value="UniProtKB-EC"/>
</dbReference>
<dbReference type="InterPro" id="IPR015886">
    <property type="entry name" value="H2TH_FPG"/>
</dbReference>
<evidence type="ECO:0000259" key="11">
    <source>
        <dbReference type="PROSITE" id="PS51068"/>
    </source>
</evidence>
<evidence type="ECO:0000256" key="8">
    <source>
        <dbReference type="ARBA" id="ARBA00023268"/>
    </source>
</evidence>
<keyword evidence="7" id="KW-0456">Lyase</keyword>
<evidence type="ECO:0000256" key="4">
    <source>
        <dbReference type="ARBA" id="ARBA00022801"/>
    </source>
</evidence>
<dbReference type="Gene3D" id="1.10.8.50">
    <property type="match status" value="1"/>
</dbReference>